<comment type="caution">
    <text evidence="38">The sequence shown here is derived from an EMBL/GenBank/DDBJ whole genome shotgun (WGS) entry which is preliminary data.</text>
</comment>
<dbReference type="GO" id="GO:0003964">
    <property type="term" value="F:RNA-directed DNA polymerase activity"/>
    <property type="evidence" value="ECO:0007669"/>
    <property type="project" value="UniProtKB-KW"/>
</dbReference>
<keyword evidence="18" id="KW-0862">Zinc</keyword>
<comment type="function">
    <text evidence="2">The aspartyl protease (PR) mediates the proteolytic cleavages of the Gag and Gag-Pol polyproteins after assembly of the VLP.</text>
</comment>
<evidence type="ECO:0000256" key="6">
    <source>
        <dbReference type="ARBA" id="ARBA00022612"/>
    </source>
</evidence>
<evidence type="ECO:0000256" key="23">
    <source>
        <dbReference type="ARBA" id="ARBA00022918"/>
    </source>
</evidence>
<keyword evidence="25" id="KW-0917">Virion maturation</keyword>
<dbReference type="Proteomes" id="UP001186944">
    <property type="component" value="Unassembled WGS sequence"/>
</dbReference>
<evidence type="ECO:0000256" key="3">
    <source>
        <dbReference type="ARBA" id="ARBA00004123"/>
    </source>
</evidence>
<evidence type="ECO:0000256" key="26">
    <source>
        <dbReference type="ARBA" id="ARBA00023125"/>
    </source>
</evidence>
<keyword evidence="26" id="KW-0238">DNA-binding</keyword>
<feature type="domain" description="Integrase catalytic" evidence="37">
    <location>
        <begin position="882"/>
        <end position="1041"/>
    </location>
</feature>
<evidence type="ECO:0000256" key="9">
    <source>
        <dbReference type="ARBA" id="ARBA00022695"/>
    </source>
</evidence>
<keyword evidence="27" id="KW-0233">DNA recombination</keyword>
<evidence type="ECO:0000256" key="10">
    <source>
        <dbReference type="ARBA" id="ARBA00022722"/>
    </source>
</evidence>
<keyword evidence="22" id="KW-0229">DNA integration</keyword>
<evidence type="ECO:0000256" key="25">
    <source>
        <dbReference type="ARBA" id="ARBA00023113"/>
    </source>
</evidence>
<evidence type="ECO:0000256" key="1">
    <source>
        <dbReference type="ARBA" id="ARBA00000077"/>
    </source>
</evidence>
<dbReference type="GO" id="GO:0006508">
    <property type="term" value="P:proteolysis"/>
    <property type="evidence" value="ECO:0007669"/>
    <property type="project" value="UniProtKB-KW"/>
</dbReference>
<dbReference type="InterPro" id="IPR041577">
    <property type="entry name" value="RT_RNaseH_2"/>
</dbReference>
<dbReference type="GO" id="GO:0005634">
    <property type="term" value="C:nucleus"/>
    <property type="evidence" value="ECO:0007669"/>
    <property type="project" value="UniProtKB-SubCell"/>
</dbReference>
<evidence type="ECO:0000259" key="37">
    <source>
        <dbReference type="PROSITE" id="PS50994"/>
    </source>
</evidence>
<dbReference type="InterPro" id="IPR036397">
    <property type="entry name" value="RNaseH_sf"/>
</dbReference>
<comment type="function">
    <text evidence="31">Integrase (IN) targets the VLP to the nucleus, where a subparticle preintegration complex (PIC) containing at least integrase and the newly synthesized dsDNA copy of the retrotransposon must transit the nuclear membrane. Once in the nucleus, integrase performs the integration of the dsDNA into the host genome.</text>
</comment>
<evidence type="ECO:0000313" key="39">
    <source>
        <dbReference type="Proteomes" id="UP001186944"/>
    </source>
</evidence>
<keyword evidence="24" id="KW-0239">DNA-directed DNA polymerase</keyword>
<comment type="catalytic activity">
    <reaction evidence="1">
        <text>Endonucleolytic cleavage to 5'-phosphomonoester.</text>
        <dbReference type="EC" id="3.1.26.4"/>
    </reaction>
</comment>
<dbReference type="SUPFAM" id="SSF56672">
    <property type="entry name" value="DNA/RNA polymerases"/>
    <property type="match status" value="1"/>
</dbReference>
<dbReference type="Gene3D" id="3.10.10.10">
    <property type="entry name" value="HIV Type 1 Reverse Transcriptase, subunit A, domain 1"/>
    <property type="match status" value="1"/>
</dbReference>
<keyword evidence="12" id="KW-0547">Nucleotide-binding</keyword>
<evidence type="ECO:0000256" key="19">
    <source>
        <dbReference type="ARBA" id="ARBA00022840"/>
    </source>
</evidence>
<evidence type="ECO:0000256" key="17">
    <source>
        <dbReference type="ARBA" id="ARBA00022801"/>
    </source>
</evidence>
<dbReference type="GO" id="GO:0075523">
    <property type="term" value="P:viral translational frameshifting"/>
    <property type="evidence" value="ECO:0007669"/>
    <property type="project" value="UniProtKB-KW"/>
</dbReference>
<name>A0AA89BTI8_PINIB</name>
<dbReference type="FunFam" id="3.10.20.370:FF:000001">
    <property type="entry name" value="Retrovirus-related Pol polyprotein from transposon 17.6-like protein"/>
    <property type="match status" value="1"/>
</dbReference>
<evidence type="ECO:0000256" key="27">
    <source>
        <dbReference type="ARBA" id="ARBA00023172"/>
    </source>
</evidence>
<feature type="domain" description="Reverse transcriptase" evidence="36">
    <location>
        <begin position="288"/>
        <end position="467"/>
    </location>
</feature>
<evidence type="ECO:0000256" key="35">
    <source>
        <dbReference type="ARBA" id="ARBA00082890"/>
    </source>
</evidence>
<dbReference type="GO" id="GO:0004190">
    <property type="term" value="F:aspartic-type endopeptidase activity"/>
    <property type="evidence" value="ECO:0007669"/>
    <property type="project" value="UniProtKB-KW"/>
</dbReference>
<keyword evidence="6" id="KW-1188">Viral release from host cell</keyword>
<dbReference type="CDD" id="cd01647">
    <property type="entry name" value="RT_LTR"/>
    <property type="match status" value="1"/>
</dbReference>
<evidence type="ECO:0000256" key="14">
    <source>
        <dbReference type="ARBA" id="ARBA00022758"/>
    </source>
</evidence>
<keyword evidence="5" id="KW-0963">Cytoplasm</keyword>
<dbReference type="PROSITE" id="PS50878">
    <property type="entry name" value="RT_POL"/>
    <property type="match status" value="1"/>
</dbReference>
<evidence type="ECO:0000256" key="7">
    <source>
        <dbReference type="ARBA" id="ARBA00022670"/>
    </source>
</evidence>
<dbReference type="InterPro" id="IPR000477">
    <property type="entry name" value="RT_dom"/>
</dbReference>
<keyword evidence="23" id="KW-0695">RNA-directed DNA polymerase</keyword>
<dbReference type="SUPFAM" id="SSF53098">
    <property type="entry name" value="Ribonuclease H-like"/>
    <property type="match status" value="1"/>
</dbReference>
<dbReference type="Gene3D" id="3.30.70.270">
    <property type="match status" value="2"/>
</dbReference>
<keyword evidence="16" id="KW-0863">Zinc-finger</keyword>
<keyword evidence="28" id="KW-0539">Nucleus</keyword>
<dbReference type="Gene3D" id="3.30.420.10">
    <property type="entry name" value="Ribonuclease H-like superfamily/Ribonuclease H"/>
    <property type="match status" value="1"/>
</dbReference>
<keyword evidence="11" id="KW-0479">Metal-binding</keyword>
<gene>
    <name evidence="38" type="ORF">FSP39_011656</name>
</gene>
<dbReference type="InterPro" id="IPR043502">
    <property type="entry name" value="DNA/RNA_pol_sf"/>
</dbReference>
<evidence type="ECO:0000256" key="21">
    <source>
        <dbReference type="ARBA" id="ARBA00022884"/>
    </source>
</evidence>
<evidence type="ECO:0000256" key="31">
    <source>
        <dbReference type="ARBA" id="ARBA00025615"/>
    </source>
</evidence>
<organism evidence="38 39">
    <name type="scientific">Pinctada imbricata</name>
    <name type="common">Atlantic pearl-oyster</name>
    <name type="synonym">Pinctada martensii</name>
    <dbReference type="NCBI Taxonomy" id="66713"/>
    <lineage>
        <taxon>Eukaryota</taxon>
        <taxon>Metazoa</taxon>
        <taxon>Spiralia</taxon>
        <taxon>Lophotrochozoa</taxon>
        <taxon>Mollusca</taxon>
        <taxon>Bivalvia</taxon>
        <taxon>Autobranchia</taxon>
        <taxon>Pteriomorphia</taxon>
        <taxon>Pterioida</taxon>
        <taxon>Pterioidea</taxon>
        <taxon>Pteriidae</taxon>
        <taxon>Pinctada</taxon>
    </lineage>
</organism>
<dbReference type="Gene3D" id="3.10.20.370">
    <property type="match status" value="1"/>
</dbReference>
<evidence type="ECO:0000256" key="13">
    <source>
        <dbReference type="ARBA" id="ARBA00022750"/>
    </source>
</evidence>
<dbReference type="GO" id="GO:0008270">
    <property type="term" value="F:zinc ion binding"/>
    <property type="evidence" value="ECO:0007669"/>
    <property type="project" value="UniProtKB-KW"/>
</dbReference>
<evidence type="ECO:0000256" key="4">
    <source>
        <dbReference type="ARBA" id="ARBA00004496"/>
    </source>
</evidence>
<keyword evidence="17" id="KW-0378">Hydrolase</keyword>
<keyword evidence="10" id="KW-0540">Nuclease</keyword>
<evidence type="ECO:0000256" key="8">
    <source>
        <dbReference type="ARBA" id="ARBA00022679"/>
    </source>
</evidence>
<comment type="subcellular location">
    <subcellularLocation>
        <location evidence="4">Cytoplasm</location>
    </subcellularLocation>
    <subcellularLocation>
        <location evidence="3">Nucleus</location>
    </subcellularLocation>
</comment>
<dbReference type="InterPro" id="IPR001584">
    <property type="entry name" value="Integrase_cat-core"/>
</dbReference>
<sequence length="1180" mass="136260">MKTFQRTHTPGTNLQPTDIVLLDVKGNELHTYGLVYTNIELSREKCTVPTLVCEIQMDGILGQDFLLKNKEKVDFGKLEATMNQTKLKCWIGGEAKMMCAVFPKETTVIPQKTAMFVPVTIPNAEHLNQTAMVDNFDGNEKRILITPGIVNLKDKDIFVQITNHGEDDIKLQPNMRLASCESVYLKTNEGKCRTIVKDSTTPVSHPPSHIADLFERSCEHLDENERQQLLVLLTKYADVFSKTKEDIGHTDRVKHQINTGTAMPFRQPHRRLAFGKRETEKEEVEKMLANDIIEPSRSPWSSNIVLVKKKDGNFRFCVDYRQLNDVTVKDAYPLPMIDECLDSLCGMKWFCCLDLNSGFWQIKMDPKDKEKTAFSTTMGLYQFRVMPFGLTNSPSTFQRLMEDVLRNLQWEECLLYIDDIIVPGSSFKQTLDRLERVILRLKEANLKLKPSKCILFQTSVKFLGHIVSEEGIQTDPDKISAVKNWTQPKTPKQMKSFLGLASYYRRFVKNFAEIARPLHRLCEKSTKFVWTPECEESFCRLKEALTTSPVLAYPKPSLQFVLDTDASNYALGAVLSQIEDGKEKVIAYMSKALNKHEVAYCVTRKELLAVIVALKNFHCYLYGQEILLRTDNAAVSWMKSLKNPTGQVARWLEQLGTYSIVVTHRPGYQHRNADALSRNPCKACKHQNDIKSKDDEEQKTSCKELKEEGQVRAITKVQETGEPSTEARQNLTDKNSFCNEAREHQMADENIRQLLLSKESQQERPGWEDLSSGKSHLKVLWRQWDRLKIIDGVMHRIWFTDTDDEILQLVVPNSMKEEVLKSHHDIPSAGHLGVDKTYERLKTGYYWPGMKEYVDTYCNECPKCISKRQIQSSSKAPMKTYIMGEPFERVEIDIYGPLPITTKGNKYILTMCDCFTKWTEAIPIPNQESTTIAQAFVDHFVCRFGTPLQLHSDRGTNFESSVFKGMCELLQIDKTRTTAMRPQSNGNIERFHRTLTNMLRMYCEENQKLWDTFLPQVMMAYRSSVHQSTQQTPNKMTLGREINMPLRAVTRLPRAENESEVDVAEYVEKLQENLVKVHELARKSLKRSVAYQKRHYDLRSKKRALPSGQPVWIYEPQRKVGVCSKLTSSWKGPYVIIRRVDGIHYLVKRKKHLHPRVYHIDRLMEYRGRRLPDWMKRSTD</sequence>
<keyword evidence="19" id="KW-0067">ATP-binding</keyword>
<evidence type="ECO:0000256" key="16">
    <source>
        <dbReference type="ARBA" id="ARBA00022771"/>
    </source>
</evidence>
<evidence type="ECO:0000256" key="24">
    <source>
        <dbReference type="ARBA" id="ARBA00022932"/>
    </source>
</evidence>
<dbReference type="PANTHER" id="PTHR37984:SF5">
    <property type="entry name" value="PROTEIN NYNRIN-LIKE"/>
    <property type="match status" value="1"/>
</dbReference>
<evidence type="ECO:0000256" key="15">
    <source>
        <dbReference type="ARBA" id="ARBA00022759"/>
    </source>
</evidence>
<dbReference type="PANTHER" id="PTHR37984">
    <property type="entry name" value="PROTEIN CBG26694"/>
    <property type="match status" value="1"/>
</dbReference>
<reference evidence="38" key="1">
    <citation type="submission" date="2019-08" db="EMBL/GenBank/DDBJ databases">
        <title>The improved chromosome-level genome for the pearl oyster Pinctada fucata martensii using PacBio sequencing and Hi-C.</title>
        <authorList>
            <person name="Zheng Z."/>
        </authorList>
    </citation>
    <scope>NUCLEOTIDE SEQUENCE</scope>
    <source>
        <strain evidence="38">ZZ-2019</strain>
        <tissue evidence="38">Adductor muscle</tissue>
    </source>
</reference>
<comment type="function">
    <text evidence="33">Capsid protein (CA) is the structural component of the virus-like particle (VLP), forming the shell that encapsulates the genomic RNA-nucleocapsid complex.</text>
</comment>
<dbReference type="GO" id="GO:0004523">
    <property type="term" value="F:RNA-DNA hybrid ribonuclease activity"/>
    <property type="evidence" value="ECO:0007669"/>
    <property type="project" value="UniProtKB-EC"/>
</dbReference>
<comment type="function">
    <text evidence="32">Nucleocapsid protein p11 (NC) forms the nucleocore that coats the retro-elements dimeric RNA. Binds these RNAs through its zinc fingers. Promotes primer tRNA(i)-Met annealing to the multipartite primer-binding site (PBS), dimerization of Ty3 RNA and initiation of reverse transcription.</text>
</comment>
<dbReference type="EMBL" id="VSWD01000010">
    <property type="protein sequence ID" value="KAK3090414.1"/>
    <property type="molecule type" value="Genomic_DNA"/>
</dbReference>
<keyword evidence="7" id="KW-0645">Protease</keyword>
<evidence type="ECO:0000256" key="33">
    <source>
        <dbReference type="ARBA" id="ARBA00055383"/>
    </source>
</evidence>
<evidence type="ECO:0000256" key="11">
    <source>
        <dbReference type="ARBA" id="ARBA00022723"/>
    </source>
</evidence>
<dbReference type="GO" id="GO:0003677">
    <property type="term" value="F:DNA binding"/>
    <property type="evidence" value="ECO:0007669"/>
    <property type="project" value="UniProtKB-KW"/>
</dbReference>
<dbReference type="FunFam" id="3.30.420.10:FF:000032">
    <property type="entry name" value="Retrovirus-related Pol polyprotein from transposon 297-like Protein"/>
    <property type="match status" value="1"/>
</dbReference>
<dbReference type="Pfam" id="PF17919">
    <property type="entry name" value="RT_RNaseH_2"/>
    <property type="match status" value="1"/>
</dbReference>
<dbReference type="CDD" id="cd09274">
    <property type="entry name" value="RNase_HI_RT_Ty3"/>
    <property type="match status" value="1"/>
</dbReference>
<dbReference type="GO" id="GO:0003887">
    <property type="term" value="F:DNA-directed DNA polymerase activity"/>
    <property type="evidence" value="ECO:0007669"/>
    <property type="project" value="UniProtKB-KW"/>
</dbReference>
<keyword evidence="20" id="KW-0460">Magnesium</keyword>
<evidence type="ECO:0000313" key="38">
    <source>
        <dbReference type="EMBL" id="KAK3090414.1"/>
    </source>
</evidence>
<dbReference type="AlphaFoldDB" id="A0AA89BTI8"/>
<keyword evidence="39" id="KW-1185">Reference proteome</keyword>
<dbReference type="Pfam" id="PF00665">
    <property type="entry name" value="rve"/>
    <property type="match status" value="1"/>
</dbReference>
<evidence type="ECO:0000259" key="36">
    <source>
        <dbReference type="PROSITE" id="PS50878"/>
    </source>
</evidence>
<evidence type="ECO:0000256" key="29">
    <source>
        <dbReference type="ARBA" id="ARBA00023268"/>
    </source>
</evidence>
<dbReference type="Pfam" id="PF00078">
    <property type="entry name" value="RVT_1"/>
    <property type="match status" value="1"/>
</dbReference>
<keyword evidence="9" id="KW-0548">Nucleotidyltransferase</keyword>
<dbReference type="Gene3D" id="1.10.340.70">
    <property type="match status" value="1"/>
</dbReference>
<evidence type="ECO:0000256" key="28">
    <source>
        <dbReference type="ARBA" id="ARBA00023242"/>
    </source>
</evidence>
<evidence type="ECO:0000256" key="12">
    <source>
        <dbReference type="ARBA" id="ARBA00022741"/>
    </source>
</evidence>
<evidence type="ECO:0000256" key="18">
    <source>
        <dbReference type="ARBA" id="ARBA00022833"/>
    </source>
</evidence>
<evidence type="ECO:0000256" key="5">
    <source>
        <dbReference type="ARBA" id="ARBA00022490"/>
    </source>
</evidence>
<dbReference type="Pfam" id="PF17921">
    <property type="entry name" value="Integrase_H2C2"/>
    <property type="match status" value="1"/>
</dbReference>
<dbReference type="InterPro" id="IPR012337">
    <property type="entry name" value="RNaseH-like_sf"/>
</dbReference>
<dbReference type="GO" id="GO:0006310">
    <property type="term" value="P:DNA recombination"/>
    <property type="evidence" value="ECO:0007669"/>
    <property type="project" value="UniProtKB-KW"/>
</dbReference>
<dbReference type="InterPro" id="IPR050951">
    <property type="entry name" value="Retrovirus_Pol_polyprotein"/>
</dbReference>
<dbReference type="GO" id="GO:0005524">
    <property type="term" value="F:ATP binding"/>
    <property type="evidence" value="ECO:0007669"/>
    <property type="project" value="UniProtKB-KW"/>
</dbReference>
<dbReference type="InterPro" id="IPR041588">
    <property type="entry name" value="Integrase_H2C2"/>
</dbReference>
<evidence type="ECO:0000256" key="22">
    <source>
        <dbReference type="ARBA" id="ARBA00022908"/>
    </source>
</evidence>
<dbReference type="InterPro" id="IPR043128">
    <property type="entry name" value="Rev_trsase/Diguanyl_cyclase"/>
</dbReference>
<evidence type="ECO:0000256" key="32">
    <source>
        <dbReference type="ARBA" id="ARBA00055265"/>
    </source>
</evidence>
<dbReference type="GO" id="GO:0015074">
    <property type="term" value="P:DNA integration"/>
    <property type="evidence" value="ECO:0007669"/>
    <property type="project" value="UniProtKB-KW"/>
</dbReference>
<proteinExistence type="predicted"/>
<dbReference type="GO" id="GO:0005737">
    <property type="term" value="C:cytoplasm"/>
    <property type="evidence" value="ECO:0007669"/>
    <property type="project" value="UniProtKB-SubCell"/>
</dbReference>
<comment type="function">
    <text evidence="30">Reverse transcriptase/ribonuclease H (RT) is a multifunctional enzyme that catalyzes the conversion of the retro-elements RNA genome into dsDNA within the VLP. The enzyme displays a DNA polymerase activity that can copy either DNA or RNA templates, and a ribonuclease H (RNase H) activity that cleaves the RNA strand of RNA-DNA heteroduplexes during plus-strand synthesis and hydrolyzes RNA primers. The conversion leads to a linear dsDNA copy of the retrotransposon that includes long terminal repeats (LTRs) at both ends.</text>
</comment>
<dbReference type="FunFam" id="3.10.10.10:FF:000007">
    <property type="entry name" value="Retrovirus-related Pol polyprotein from transposon 17.6-like Protein"/>
    <property type="match status" value="1"/>
</dbReference>
<dbReference type="PROSITE" id="PS50994">
    <property type="entry name" value="INTEGRASE"/>
    <property type="match status" value="1"/>
</dbReference>
<evidence type="ECO:0000256" key="2">
    <source>
        <dbReference type="ARBA" id="ARBA00002180"/>
    </source>
</evidence>
<dbReference type="FunFam" id="3.30.70.270:FF:000026">
    <property type="entry name" value="Transposon Ty3-G Gag-Pol polyprotein"/>
    <property type="match status" value="1"/>
</dbReference>
<keyword evidence="21" id="KW-0694">RNA-binding</keyword>
<keyword evidence="14" id="KW-0688">Ribosomal frameshifting</keyword>
<accession>A0AA89BTI8</accession>
<dbReference type="FunFam" id="1.10.340.70:FF:000001">
    <property type="entry name" value="Retrovirus-related Pol polyprotein from transposon gypsy-like Protein"/>
    <property type="match status" value="1"/>
</dbReference>
<dbReference type="GO" id="GO:0003723">
    <property type="term" value="F:RNA binding"/>
    <property type="evidence" value="ECO:0007669"/>
    <property type="project" value="UniProtKB-KW"/>
</dbReference>
<keyword evidence="29" id="KW-0511">Multifunctional enzyme</keyword>
<keyword evidence="15" id="KW-0255">Endonuclease</keyword>
<evidence type="ECO:0000256" key="30">
    <source>
        <dbReference type="ARBA" id="ARBA00025590"/>
    </source>
</evidence>
<keyword evidence="8" id="KW-0808">Transferase</keyword>
<evidence type="ECO:0000256" key="34">
    <source>
        <dbReference type="ARBA" id="ARBA00063849"/>
    </source>
</evidence>
<keyword evidence="13" id="KW-0064">Aspartyl protease</keyword>
<evidence type="ECO:0000256" key="20">
    <source>
        <dbReference type="ARBA" id="ARBA00022842"/>
    </source>
</evidence>
<protein>
    <recommendedName>
        <fullName evidence="35">Gag3-Pol3</fullName>
    </recommendedName>
</protein>
<comment type="subunit">
    <text evidence="34">The protease is a homodimer, whose active site consists of two apposed aspartic acid residues.</text>
</comment>